<dbReference type="Proteomes" id="UP000035722">
    <property type="component" value="Unassembled WGS sequence"/>
</dbReference>
<gene>
    <name evidence="2" type="ORF">ARTSIC4J27_2769</name>
</gene>
<dbReference type="OrthoDB" id="928769at2"/>
<comment type="caution">
    <text evidence="2">The sequence shown here is derived from an EMBL/GenBank/DDBJ whole genome shotgun (WGS) entry which is preliminary data.</text>
</comment>
<organism evidence="2 3">
    <name type="scientific">Pseudarthrobacter siccitolerans</name>
    <dbReference type="NCBI Taxonomy" id="861266"/>
    <lineage>
        <taxon>Bacteria</taxon>
        <taxon>Bacillati</taxon>
        <taxon>Actinomycetota</taxon>
        <taxon>Actinomycetes</taxon>
        <taxon>Micrococcales</taxon>
        <taxon>Micrococcaceae</taxon>
        <taxon>Pseudarthrobacter</taxon>
    </lineage>
</organism>
<feature type="signal peptide" evidence="1">
    <location>
        <begin position="1"/>
        <end position="25"/>
    </location>
</feature>
<evidence type="ECO:0000313" key="3">
    <source>
        <dbReference type="Proteomes" id="UP000035722"/>
    </source>
</evidence>
<name>A0A024H4X9_9MICC</name>
<dbReference type="PANTHER" id="PTHR40274:SF3">
    <property type="entry name" value="VIRGINIAMYCIN B LYASE"/>
    <property type="match status" value="1"/>
</dbReference>
<dbReference type="RefSeq" id="WP_050055695.1">
    <property type="nucleotide sequence ID" value="NZ_CAQI01000046.1"/>
</dbReference>
<dbReference type="Gene3D" id="2.120.10.30">
    <property type="entry name" value="TolB, C-terminal domain"/>
    <property type="match status" value="1"/>
</dbReference>
<accession>A0A024H4X9</accession>
<dbReference type="NCBIfam" id="NF033206">
    <property type="entry name" value="ScyE_fam"/>
    <property type="match status" value="1"/>
</dbReference>
<dbReference type="InterPro" id="IPR011042">
    <property type="entry name" value="6-blade_b-propeller_TolB-like"/>
</dbReference>
<evidence type="ECO:0000313" key="2">
    <source>
        <dbReference type="EMBL" id="CCQ46796.1"/>
    </source>
</evidence>
<dbReference type="AlphaFoldDB" id="A0A024H4X9"/>
<keyword evidence="3" id="KW-1185">Reference proteome</keyword>
<proteinExistence type="predicted"/>
<keyword evidence="1" id="KW-0732">Signal</keyword>
<protein>
    <submittedName>
        <fullName evidence="2">NHL repeat family protein</fullName>
    </submittedName>
</protein>
<dbReference type="InterPro" id="IPR048031">
    <property type="entry name" value="ScyD/ScyE-like"/>
</dbReference>
<sequence>MKNKFPLVACLTAAAIVIPTGPAAAGSTDAPEPVTLAAGLSAPLSLAVNSDDSVLVTQNFAGLLSRVNDDGTTATLYQGKPGWDVGGVESRRGTTYFVESVGAGGNDPAALEGYLKSIDAQGNVRTIAALADHERKNNPDADQHYGFGPDVSAECLAGWPAFPPARYQGGVDSHPYAVAVRSGTAYIADAGANAILEVDIETGDVSTLAVLPPRPAVVPAGTKIPVDMAGNTVEVPACVVGHEYAFEPVPTDVEFGPDGRLYVTSLPGGPEDPSLGARGAIFRVNPWTGNSHVWAEDILSPTGLAITDNGDVYVASMFGNEIIKFDAWTCDRSRFLAIDGPAAVEVRGSNLYATAGFSFTDMTKGKVVRAGID</sequence>
<feature type="chain" id="PRO_5001529778" evidence="1">
    <location>
        <begin position="26"/>
        <end position="373"/>
    </location>
</feature>
<dbReference type="SUPFAM" id="SSF63829">
    <property type="entry name" value="Calcium-dependent phosphotriesterase"/>
    <property type="match status" value="1"/>
</dbReference>
<dbReference type="PANTHER" id="PTHR40274">
    <property type="entry name" value="VIRGINIAMYCIN B LYASE"/>
    <property type="match status" value="1"/>
</dbReference>
<dbReference type="EMBL" id="CAQI01000046">
    <property type="protein sequence ID" value="CCQ46796.1"/>
    <property type="molecule type" value="Genomic_DNA"/>
</dbReference>
<reference evidence="3" key="1">
    <citation type="journal article" date="2014" name="Genome Announc.">
        <title>Genome Sequence of Arthrobacter siccitolerans 4J27, a Xeroprotectant-Producing Desiccation-Tolerant Microorganism.</title>
        <authorList>
            <person name="Manzanera M."/>
            <person name="Santa-Cruz-Calvo L."/>
            <person name="Vilchez J.I."/>
            <person name="Garcia-Fontana C."/>
            <person name="Silva-Castro G.A."/>
            <person name="Calvo C."/>
            <person name="Gonzalez-Lopez J."/>
        </authorList>
    </citation>
    <scope>NUCLEOTIDE SEQUENCE [LARGE SCALE GENOMIC DNA]</scope>
    <source>
        <strain evidence="3">4J27</strain>
    </source>
</reference>
<dbReference type="InterPro" id="IPR051344">
    <property type="entry name" value="Vgb"/>
</dbReference>
<dbReference type="STRING" id="861266.ARTSIC4J27_2769"/>
<evidence type="ECO:0000256" key="1">
    <source>
        <dbReference type="SAM" id="SignalP"/>
    </source>
</evidence>